<dbReference type="Gene3D" id="6.10.250.330">
    <property type="match status" value="1"/>
</dbReference>
<dbReference type="OrthoDB" id="9802003at2"/>
<dbReference type="PANTHER" id="PTHR33713">
    <property type="entry name" value="ANTITOXIN YAFN-RELATED"/>
    <property type="match status" value="1"/>
</dbReference>
<dbReference type="Pfam" id="PF02604">
    <property type="entry name" value="PhdYeFM_antitox"/>
    <property type="match status" value="1"/>
</dbReference>
<accession>A0A068R9A2</accession>
<dbReference type="Gene3D" id="3.40.1620.10">
    <property type="entry name" value="YefM-like domain"/>
    <property type="match status" value="1"/>
</dbReference>
<dbReference type="NCBIfam" id="TIGR01552">
    <property type="entry name" value="phd_fam"/>
    <property type="match status" value="1"/>
</dbReference>
<sequence length="81" mass="9137">MHALTFTDARKHFAETMQRVSDNAEPVRILRRDAPDVIIIGAHEYDAMVETLHLFSNPVNAAHINATLDELERGDIVEIDV</sequence>
<dbReference type="RefSeq" id="WP_061769622.1">
    <property type="nucleotide sequence ID" value="NZ_FR904230.1"/>
</dbReference>
<gene>
    <name evidence="3" type="primary">yefM</name>
    <name evidence="3" type="ORF">SCTVLC_0032</name>
</gene>
<organism evidence="3">
    <name type="scientific">Serratia symbiotica SCt-VLC</name>
    <dbReference type="NCBI Taxonomy" id="1347341"/>
    <lineage>
        <taxon>Bacteria</taxon>
        <taxon>Pseudomonadati</taxon>
        <taxon>Pseudomonadota</taxon>
        <taxon>Gammaproteobacteria</taxon>
        <taxon>Enterobacterales</taxon>
        <taxon>Yersiniaceae</taxon>
        <taxon>Serratia</taxon>
        <taxon>Serratia symbiotica</taxon>
    </lineage>
</organism>
<reference evidence="3" key="1">
    <citation type="submission" date="2013-06" db="EMBL/GenBank/DDBJ databases">
        <authorList>
            <person name="Mazano-Marin A."/>
        </authorList>
    </citation>
    <scope>NUCLEOTIDE SEQUENCE</scope>
    <source>
        <strain evidence="3">SCt-VLC</strain>
    </source>
</reference>
<name>A0A068R9A2_9GAMM</name>
<dbReference type="EMBL" id="FR904230">
    <property type="protein sequence ID" value="CDG46822.1"/>
    <property type="molecule type" value="Genomic_DNA"/>
</dbReference>
<protein>
    <recommendedName>
        <fullName evidence="2">Antitoxin</fullName>
    </recommendedName>
</protein>
<dbReference type="InterPro" id="IPR051405">
    <property type="entry name" value="phD/YefM_antitoxin"/>
</dbReference>
<evidence type="ECO:0000256" key="1">
    <source>
        <dbReference type="ARBA" id="ARBA00009981"/>
    </source>
</evidence>
<evidence type="ECO:0000313" key="3">
    <source>
        <dbReference type="EMBL" id="CDG46822.1"/>
    </source>
</evidence>
<reference evidence="3" key="2">
    <citation type="journal article" date="2014" name="Genome Biol. Evol.">
        <title>Settling down: the genome of Serratia symbiotica from the aphid Cinara tujafilina zooms in on the process of accommodation to a cooperative intracellular life.</title>
        <authorList>
            <person name="Manzano-Marin A."/>
            <person name="Latorre A."/>
        </authorList>
    </citation>
    <scope>NUCLEOTIDE SEQUENCE</scope>
    <source>
        <strain evidence="3">SCt-VLC</strain>
    </source>
</reference>
<comment type="similarity">
    <text evidence="1 2">Belongs to the phD/YefM antitoxin family.</text>
</comment>
<dbReference type="PANTHER" id="PTHR33713:SF6">
    <property type="entry name" value="ANTITOXIN YEFM"/>
    <property type="match status" value="1"/>
</dbReference>
<dbReference type="InterPro" id="IPR036165">
    <property type="entry name" value="YefM-like_sf"/>
</dbReference>
<comment type="function">
    <text evidence="2">Antitoxin component of a type II toxin-antitoxin (TA) system.</text>
</comment>
<evidence type="ECO:0000256" key="2">
    <source>
        <dbReference type="RuleBase" id="RU362080"/>
    </source>
</evidence>
<dbReference type="InterPro" id="IPR006442">
    <property type="entry name" value="Antitoxin_Phd/YefM"/>
</dbReference>
<dbReference type="AlphaFoldDB" id="A0A068R9A2"/>
<dbReference type="SUPFAM" id="SSF143120">
    <property type="entry name" value="YefM-like"/>
    <property type="match status" value="1"/>
</dbReference>
<proteinExistence type="inferred from homology"/>